<dbReference type="InterPro" id="IPR017441">
    <property type="entry name" value="Protein_kinase_ATP_BS"/>
</dbReference>
<dbReference type="SMART" id="SM00220">
    <property type="entry name" value="S_TKc"/>
    <property type="match status" value="1"/>
</dbReference>
<keyword evidence="15" id="KW-0325">Glycoprotein</keyword>
<dbReference type="Gene3D" id="2.60.120.200">
    <property type="match status" value="1"/>
</dbReference>
<keyword evidence="14" id="KW-0675">Receptor</keyword>
<dbReference type="Proteomes" id="UP000886520">
    <property type="component" value="Chromosome 12"/>
</dbReference>
<comment type="similarity">
    <text evidence="2">In the N-terminal section; belongs to the leguminous lectin family.</text>
</comment>
<protein>
    <recommendedName>
        <fullName evidence="19">Protein kinase domain-containing protein</fullName>
    </recommendedName>
</protein>
<keyword evidence="8" id="KW-0430">Lectin</keyword>
<evidence type="ECO:0000256" key="4">
    <source>
        <dbReference type="ARBA" id="ARBA00022475"/>
    </source>
</evidence>
<dbReference type="AlphaFoldDB" id="A0A9D4US49"/>
<dbReference type="InterPro" id="IPR008271">
    <property type="entry name" value="Ser/Thr_kinase_AS"/>
</dbReference>
<evidence type="ECO:0000259" key="19">
    <source>
        <dbReference type="PROSITE" id="PS50011"/>
    </source>
</evidence>
<keyword evidence="12 17" id="KW-1133">Transmembrane helix</keyword>
<dbReference type="InterPro" id="IPR001220">
    <property type="entry name" value="Legume_lectin_dom"/>
</dbReference>
<dbReference type="Gene3D" id="1.10.510.10">
    <property type="entry name" value="Transferase(Phosphotransferase) domain 1"/>
    <property type="match status" value="1"/>
</dbReference>
<dbReference type="OrthoDB" id="1886042at2759"/>
<dbReference type="InterPro" id="IPR013320">
    <property type="entry name" value="ConA-like_dom_sf"/>
</dbReference>
<keyword evidence="11 16" id="KW-0067">ATP-binding</keyword>
<dbReference type="EMBL" id="JABFUD020000012">
    <property type="protein sequence ID" value="KAI5072869.1"/>
    <property type="molecule type" value="Genomic_DNA"/>
</dbReference>
<evidence type="ECO:0000256" key="1">
    <source>
        <dbReference type="ARBA" id="ARBA00004251"/>
    </source>
</evidence>
<keyword evidence="4" id="KW-1003">Cell membrane</keyword>
<evidence type="ECO:0000256" key="13">
    <source>
        <dbReference type="ARBA" id="ARBA00023136"/>
    </source>
</evidence>
<name>A0A9D4US49_ADICA</name>
<dbReference type="GO" id="GO:0030246">
    <property type="term" value="F:carbohydrate binding"/>
    <property type="evidence" value="ECO:0007669"/>
    <property type="project" value="UniProtKB-KW"/>
</dbReference>
<feature type="signal peptide" evidence="18">
    <location>
        <begin position="1"/>
        <end position="26"/>
    </location>
</feature>
<dbReference type="CDD" id="cd06899">
    <property type="entry name" value="lectin_legume_LecRK_Arcelin_ConA"/>
    <property type="match status" value="1"/>
</dbReference>
<keyword evidence="6 17" id="KW-0812">Transmembrane</keyword>
<evidence type="ECO:0000256" key="17">
    <source>
        <dbReference type="SAM" id="Phobius"/>
    </source>
</evidence>
<dbReference type="PROSITE" id="PS50011">
    <property type="entry name" value="PROTEIN_KINASE_DOM"/>
    <property type="match status" value="1"/>
</dbReference>
<evidence type="ECO:0000256" key="8">
    <source>
        <dbReference type="ARBA" id="ARBA00022734"/>
    </source>
</evidence>
<dbReference type="GO" id="GO:0004672">
    <property type="term" value="F:protein kinase activity"/>
    <property type="evidence" value="ECO:0007669"/>
    <property type="project" value="InterPro"/>
</dbReference>
<dbReference type="GO" id="GO:0002229">
    <property type="term" value="P:defense response to oomycetes"/>
    <property type="evidence" value="ECO:0007669"/>
    <property type="project" value="UniProtKB-ARBA"/>
</dbReference>
<evidence type="ECO:0000256" key="7">
    <source>
        <dbReference type="ARBA" id="ARBA00022729"/>
    </source>
</evidence>
<organism evidence="20 21">
    <name type="scientific">Adiantum capillus-veneris</name>
    <name type="common">Maidenhair fern</name>
    <dbReference type="NCBI Taxonomy" id="13818"/>
    <lineage>
        <taxon>Eukaryota</taxon>
        <taxon>Viridiplantae</taxon>
        <taxon>Streptophyta</taxon>
        <taxon>Embryophyta</taxon>
        <taxon>Tracheophyta</taxon>
        <taxon>Polypodiopsida</taxon>
        <taxon>Polypodiidae</taxon>
        <taxon>Polypodiales</taxon>
        <taxon>Pteridineae</taxon>
        <taxon>Pteridaceae</taxon>
        <taxon>Vittarioideae</taxon>
        <taxon>Adiantum</taxon>
    </lineage>
</organism>
<keyword evidence="9 16" id="KW-0547">Nucleotide-binding</keyword>
<evidence type="ECO:0000256" key="2">
    <source>
        <dbReference type="ARBA" id="ARBA00008536"/>
    </source>
</evidence>
<keyword evidence="13 17" id="KW-0472">Membrane</keyword>
<gene>
    <name evidence="20" type="ORF">GOP47_0012975</name>
</gene>
<dbReference type="Pfam" id="PF00069">
    <property type="entry name" value="Pkinase"/>
    <property type="match status" value="1"/>
</dbReference>
<evidence type="ECO:0000256" key="3">
    <source>
        <dbReference type="ARBA" id="ARBA00010217"/>
    </source>
</evidence>
<evidence type="ECO:0000256" key="12">
    <source>
        <dbReference type="ARBA" id="ARBA00022989"/>
    </source>
</evidence>
<evidence type="ECO:0000256" key="15">
    <source>
        <dbReference type="ARBA" id="ARBA00023180"/>
    </source>
</evidence>
<dbReference type="PROSITE" id="PS00107">
    <property type="entry name" value="PROTEIN_KINASE_ATP"/>
    <property type="match status" value="1"/>
</dbReference>
<evidence type="ECO:0000256" key="9">
    <source>
        <dbReference type="ARBA" id="ARBA00022741"/>
    </source>
</evidence>
<dbReference type="Pfam" id="PF00139">
    <property type="entry name" value="Lectin_legB"/>
    <property type="match status" value="1"/>
</dbReference>
<dbReference type="PROSITE" id="PS00108">
    <property type="entry name" value="PROTEIN_KINASE_ST"/>
    <property type="match status" value="1"/>
</dbReference>
<evidence type="ECO:0000256" key="14">
    <source>
        <dbReference type="ARBA" id="ARBA00023170"/>
    </source>
</evidence>
<comment type="subcellular location">
    <subcellularLocation>
        <location evidence="1">Cell membrane</location>
        <topology evidence="1">Single-pass type I membrane protein</topology>
    </subcellularLocation>
</comment>
<feature type="chain" id="PRO_5039039225" description="Protein kinase domain-containing protein" evidence="18">
    <location>
        <begin position="27"/>
        <end position="716"/>
    </location>
</feature>
<evidence type="ECO:0000256" key="16">
    <source>
        <dbReference type="PROSITE-ProRule" id="PRU10141"/>
    </source>
</evidence>
<feature type="transmembrane region" description="Helical" evidence="17">
    <location>
        <begin position="291"/>
        <end position="313"/>
    </location>
</feature>
<dbReference type="FunFam" id="1.10.510.10:FF:000240">
    <property type="entry name" value="Lectin-domain containing receptor kinase A4.3"/>
    <property type="match status" value="1"/>
</dbReference>
<keyword evidence="10" id="KW-0418">Kinase</keyword>
<evidence type="ECO:0000256" key="6">
    <source>
        <dbReference type="ARBA" id="ARBA00022692"/>
    </source>
</evidence>
<evidence type="ECO:0000313" key="20">
    <source>
        <dbReference type="EMBL" id="KAI5072869.1"/>
    </source>
</evidence>
<proteinExistence type="inferred from homology"/>
<dbReference type="SUPFAM" id="SSF56112">
    <property type="entry name" value="Protein kinase-like (PK-like)"/>
    <property type="match status" value="1"/>
</dbReference>
<sequence length="716" mass="80247">MLGRIINPLQVLLINLLLLYCKFLHAEEGLRLITAPTFASYESIKSVPEDDWYHGQDVSYADDSVWLNPDPRESQTRAVSNIGKIIYKDKVQFKYADYGMISFKSSFTFQIITTNPYPNCGSGMAFFIADYDKAPERSYGRYLGLVRPNATYSYRFFAVEFDTHISEEFADPSGSHIGIDINSLKSIKYVDSNPNSSNPELCLYNNLTFQVWIEYNASASLIQVWMTNSSSAPQPSSPCLSLKYNLSDVFQDYMYVGFSASSNASDDSMEGHVLYAWNLTTYPPTSSGNKLLIPLVVTLSGAVFLCICFVLLYHIPRAIKKRKGLITVHNQGHFPQIASSSRAFIEKLVCQSTLMEYSYEELVLASDNFASSNKIGEGTFSMVYKATLVNGQTVAIKRLKEGCRKELDFSTEIHIISNLRHKNLLPLLGWCYIDEGEALLVYEYMRRGSLNHHLYGKDKGTLSSKVRLDILLGVASALEYLHKHVVDRVLHRDVKAANVLLTEDFLPMLGDFGLARLIRHDEHSVTMTAAGSPGYVAPEVVFSNKATDKADVYSYGVLVLVVACGRPAMLESASCGLESEGMRLVDWIWILYRGNQLMDALDPTITIDMSDLERSQWRRVLHLALMCVNPSPKLRPTMRQVCQALQGETFLWIQPLPAIGPSLRSQSWRSASEALYLDNKWSVPISPYVNGISNPPVGQLSPTSLGYMSPAIFCPW</sequence>
<dbReference type="InterPro" id="IPR050528">
    <property type="entry name" value="L-type_Lectin-RKs"/>
</dbReference>
<dbReference type="Gene3D" id="3.30.200.20">
    <property type="entry name" value="Phosphorylase Kinase, domain 1"/>
    <property type="match status" value="1"/>
</dbReference>
<dbReference type="FunFam" id="3.30.200.20:FF:000015">
    <property type="entry name" value="Somatic embryogenesis receptor kinase 1"/>
    <property type="match status" value="1"/>
</dbReference>
<keyword evidence="21" id="KW-1185">Reference proteome</keyword>
<comment type="similarity">
    <text evidence="3">In the C-terminal section; belongs to the protein kinase superfamily. Ser/Thr protein kinase family.</text>
</comment>
<dbReference type="InterPro" id="IPR011009">
    <property type="entry name" value="Kinase-like_dom_sf"/>
</dbReference>
<evidence type="ECO:0000256" key="11">
    <source>
        <dbReference type="ARBA" id="ARBA00022840"/>
    </source>
</evidence>
<evidence type="ECO:0000256" key="18">
    <source>
        <dbReference type="SAM" id="SignalP"/>
    </source>
</evidence>
<comment type="caution">
    <text evidence="20">The sequence shown here is derived from an EMBL/GenBank/DDBJ whole genome shotgun (WGS) entry which is preliminary data.</text>
</comment>
<keyword evidence="7 18" id="KW-0732">Signal</keyword>
<dbReference type="SUPFAM" id="SSF49899">
    <property type="entry name" value="Concanavalin A-like lectins/glucanases"/>
    <property type="match status" value="1"/>
</dbReference>
<dbReference type="CDD" id="cd14066">
    <property type="entry name" value="STKc_IRAK"/>
    <property type="match status" value="1"/>
</dbReference>
<reference evidence="20" key="1">
    <citation type="submission" date="2021-01" db="EMBL/GenBank/DDBJ databases">
        <title>Adiantum capillus-veneris genome.</title>
        <authorList>
            <person name="Fang Y."/>
            <person name="Liao Q."/>
        </authorList>
    </citation>
    <scope>NUCLEOTIDE SEQUENCE</scope>
    <source>
        <strain evidence="20">H3</strain>
        <tissue evidence="20">Leaf</tissue>
    </source>
</reference>
<feature type="domain" description="Protein kinase" evidence="19">
    <location>
        <begin position="369"/>
        <end position="651"/>
    </location>
</feature>
<evidence type="ECO:0000256" key="10">
    <source>
        <dbReference type="ARBA" id="ARBA00022777"/>
    </source>
</evidence>
<feature type="binding site" evidence="16">
    <location>
        <position position="397"/>
    </location>
    <ligand>
        <name>ATP</name>
        <dbReference type="ChEBI" id="CHEBI:30616"/>
    </ligand>
</feature>
<dbReference type="GO" id="GO:0005524">
    <property type="term" value="F:ATP binding"/>
    <property type="evidence" value="ECO:0007669"/>
    <property type="project" value="UniProtKB-UniRule"/>
</dbReference>
<evidence type="ECO:0000313" key="21">
    <source>
        <dbReference type="Proteomes" id="UP000886520"/>
    </source>
</evidence>
<keyword evidence="5" id="KW-0808">Transferase</keyword>
<dbReference type="PANTHER" id="PTHR27007">
    <property type="match status" value="1"/>
</dbReference>
<dbReference type="InterPro" id="IPR000719">
    <property type="entry name" value="Prot_kinase_dom"/>
</dbReference>
<dbReference type="GO" id="GO:0005886">
    <property type="term" value="C:plasma membrane"/>
    <property type="evidence" value="ECO:0007669"/>
    <property type="project" value="UniProtKB-SubCell"/>
</dbReference>
<accession>A0A9D4US49</accession>
<evidence type="ECO:0000256" key="5">
    <source>
        <dbReference type="ARBA" id="ARBA00022679"/>
    </source>
</evidence>